<evidence type="ECO:0000259" key="2">
    <source>
        <dbReference type="SMART" id="SM00943"/>
    </source>
</evidence>
<dbReference type="RefSeq" id="YP_010097512.1">
    <property type="nucleotide sequence ID" value="NC_055759.1"/>
</dbReference>
<organism evidence="3 4">
    <name type="scientific">Mycobacterium phage Ryadel</name>
    <dbReference type="NCBI Taxonomy" id="2283292"/>
    <lineage>
        <taxon>Viruses</taxon>
        <taxon>Duplodnaviria</taxon>
        <taxon>Heunggongvirae</taxon>
        <taxon>Uroviricota</taxon>
        <taxon>Caudoviricetes</taxon>
        <taxon>Corndogvirus</taxon>
        <taxon>Corndogvirus ryadel</taxon>
    </lineage>
</organism>
<dbReference type="SUPFAM" id="SSF56747">
    <property type="entry name" value="Prim-pol domain"/>
    <property type="match status" value="1"/>
</dbReference>
<accession>A0A345MEZ6</accession>
<keyword evidence="4" id="KW-1185">Reference proteome</keyword>
<dbReference type="EMBL" id="MH590592">
    <property type="protein sequence ID" value="AXH69127.1"/>
    <property type="molecule type" value="Genomic_DNA"/>
</dbReference>
<gene>
    <name evidence="3" type="primary">22</name>
    <name evidence="3" type="ORF">SEA_RYADEL_22</name>
</gene>
<feature type="compositionally biased region" description="Low complexity" evidence="1">
    <location>
        <begin position="342"/>
        <end position="351"/>
    </location>
</feature>
<evidence type="ECO:0000313" key="3">
    <source>
        <dbReference type="EMBL" id="AXH69127.1"/>
    </source>
</evidence>
<name>A0A345MEZ6_9CAUD</name>
<evidence type="ECO:0000313" key="4">
    <source>
        <dbReference type="Proteomes" id="UP000259996"/>
    </source>
</evidence>
<proteinExistence type="predicted"/>
<dbReference type="Pfam" id="PF09250">
    <property type="entry name" value="Prim-Pol"/>
    <property type="match status" value="1"/>
</dbReference>
<reference evidence="3 4" key="1">
    <citation type="submission" date="2018-07" db="EMBL/GenBank/DDBJ databases">
        <authorList>
            <person name="Miller T.W."/>
            <person name="Bachhofer D.L."/>
            <person name="Cooper A."/>
            <person name="Doty J.C."/>
            <person name="Katuri J."/>
            <person name="Musgrave J.W."/>
            <person name="Palumbo A.J."/>
            <person name="Spann H.O."/>
            <person name="Edwards J.C."/>
            <person name="Meik J.M."/>
            <person name="Edwards D.C."/>
            <person name="Warner M.H."/>
            <person name="Garlena R.A."/>
            <person name="Russell D.A."/>
            <person name="Pope W.H."/>
            <person name="Jacobs-Sera D."/>
            <person name="Hatfull G.F."/>
        </authorList>
    </citation>
    <scope>NUCLEOTIDE SEQUENCE [LARGE SCALE GENOMIC DNA]</scope>
</reference>
<dbReference type="CDD" id="cd04859">
    <property type="entry name" value="Prim_Pol"/>
    <property type="match status" value="1"/>
</dbReference>
<evidence type="ECO:0000256" key="1">
    <source>
        <dbReference type="SAM" id="MobiDB-lite"/>
    </source>
</evidence>
<protein>
    <submittedName>
        <fullName evidence="3">DNA primase/polymerase</fullName>
    </submittedName>
</protein>
<sequence length="787" mass="85156">MMPDDNSVGYGDAAQVYWDKGWRGVLPLKRETKWPPPSGFTGYDGAVPSYPDILQWSELYPDGNLCLRLPDGVVGIDVDAYGAKTGAAALAEAERRWGPLPDGPQSTSRLDDPVSGLRLFRVPPGTLLETIIVFRELSIGDIEVIQPHHRYAVCWPSIHPEGRAYWWRNSQGQTIGIPELDDIPELPPSWLEGLKLTPRSLDLSMEGFDVRQAVTVGDPSPLVSARLTMAIKELNLPGTSRHDTCLRHVLAILRMGAEGQPGVEQALTLLREVFVAVVTLDGSRTRDVAVTEFNRMVTNNNVARELSQPGIVDWFKQIMGGVQIPNTPDDDGGDPDAKEASADWASAGAAETPRDASTAAGPPEPNSGGELEALEQDFWTARPQHELIFNAALSRMASPWAVFACVVARALSLVPPSITLPAIVGGVGSLNWFAVIAAKSGGGKGAAMATARDLIPNDVFSCPIGSGEGMVECYNRATPKGDATPDPVISVMFEVEEIDTLGAVTGRAGQTTMTVLRHGFSGERLGFAYRGRRGEVVPAHTYRMTLIASVQPSRAGTLLDDSGGGTPQRFMWFPGRDKRITEDVPGWPTDAVGEMLTLSPMLTPSWVLANNLGPCVVPEEAVTEIRRARVQSMSGDENALDGHALFCREKLAYALAFLDGRVEVNSEDWRLAGLAAGVSDWMREKSIEAYQSSKVDEYRERGQLKGIEAASAEMGKAQEQTDRAQRVANSVLDKIRKAGPEGISNRELTQRVAYRDRGMLPGVLEWAVGQGMIAQISGTTNWVVTDA</sequence>
<dbReference type="SMART" id="SM00943">
    <property type="entry name" value="Prim-Pol"/>
    <property type="match status" value="1"/>
</dbReference>
<dbReference type="GeneID" id="65115177"/>
<dbReference type="Proteomes" id="UP000259996">
    <property type="component" value="Segment"/>
</dbReference>
<dbReference type="InterPro" id="IPR015330">
    <property type="entry name" value="DNA_primase/pol_bifunc_N"/>
</dbReference>
<dbReference type="KEGG" id="vg:65115177"/>
<feature type="region of interest" description="Disordered" evidence="1">
    <location>
        <begin position="323"/>
        <end position="370"/>
    </location>
</feature>
<feature type="domain" description="DNA primase/polymerase bifunctional N-terminal" evidence="2">
    <location>
        <begin position="14"/>
        <end position="191"/>
    </location>
</feature>